<name>A0A0F9INB7_9ZZZZ</name>
<comment type="caution">
    <text evidence="1">The sequence shown here is derived from an EMBL/GenBank/DDBJ whole genome shotgun (WGS) entry which is preliminary data.</text>
</comment>
<gene>
    <name evidence="1" type="ORF">LCGC14_1636420</name>
</gene>
<evidence type="ECO:0000313" key="1">
    <source>
        <dbReference type="EMBL" id="KKM21334.1"/>
    </source>
</evidence>
<dbReference type="AlphaFoldDB" id="A0A0F9INB7"/>
<organism evidence="1">
    <name type="scientific">marine sediment metagenome</name>
    <dbReference type="NCBI Taxonomy" id="412755"/>
    <lineage>
        <taxon>unclassified sequences</taxon>
        <taxon>metagenomes</taxon>
        <taxon>ecological metagenomes</taxon>
    </lineage>
</organism>
<proteinExistence type="predicted"/>
<accession>A0A0F9INB7</accession>
<reference evidence="1" key="1">
    <citation type="journal article" date="2015" name="Nature">
        <title>Complex archaea that bridge the gap between prokaryotes and eukaryotes.</title>
        <authorList>
            <person name="Spang A."/>
            <person name="Saw J.H."/>
            <person name="Jorgensen S.L."/>
            <person name="Zaremba-Niedzwiedzka K."/>
            <person name="Martijn J."/>
            <person name="Lind A.E."/>
            <person name="van Eijk R."/>
            <person name="Schleper C."/>
            <person name="Guy L."/>
            <person name="Ettema T.J."/>
        </authorList>
    </citation>
    <scope>NUCLEOTIDE SEQUENCE</scope>
</reference>
<sequence length="122" mass="14720">MEKEIDENDWKKKKYLIWQGGISFEKRCNVFHNHRCYRNATKDGYCWQHHPDKVAEREKLSKDIRKIKWENSPLNIAMRKIKELEEEIGILKSQLAICSYDSKKHKSYVKEQKRQINRGAVK</sequence>
<dbReference type="EMBL" id="LAZR01013574">
    <property type="protein sequence ID" value="KKM21334.1"/>
    <property type="molecule type" value="Genomic_DNA"/>
</dbReference>
<protein>
    <submittedName>
        <fullName evidence="1">Uncharacterized protein</fullName>
    </submittedName>
</protein>